<dbReference type="RefSeq" id="WP_013614416.1">
    <property type="nucleotide sequence ID" value="NC_015161.1"/>
</dbReference>
<proteinExistence type="predicted"/>
<keyword evidence="3" id="KW-1185">Reference proteome</keyword>
<evidence type="ECO:0000313" key="2">
    <source>
        <dbReference type="EMBL" id="ADY25807.1"/>
    </source>
</evidence>
<evidence type="ECO:0000313" key="3">
    <source>
        <dbReference type="Proteomes" id="UP000007718"/>
    </source>
</evidence>
<dbReference type="EMBL" id="CP002536">
    <property type="protein sequence ID" value="ADY25807.1"/>
    <property type="molecule type" value="Genomic_DNA"/>
</dbReference>
<dbReference type="KEGG" id="dpt:Deipr_0646"/>
<gene>
    <name evidence="2" type="ordered locus">Deipr_0646</name>
</gene>
<name>F0RLA3_DEIPM</name>
<sequence>MLTTLLSLTALAFPAWNAPAPQVKIDSMRPDDHQARVLGAAYCSGKPGCRVEFVPIGQNGAKLPVMNRRVPTSVTFGSFSAPGREEALLNLCLAESDSCGGVTLLRRERGQWKSVHHTPGVTAQECLKFRRFDGRDALACRGHFVMYGSRLTLVTADERQSSEKVLLNGDLQNCGKDTATVTRLGDWRKQDVNRDGRLDLVVEVQRHQVKSAQCPPADDAPFTTENTVRRWAM</sequence>
<feature type="signal peptide" evidence="1">
    <location>
        <begin position="1"/>
        <end position="17"/>
    </location>
</feature>
<evidence type="ECO:0000256" key="1">
    <source>
        <dbReference type="SAM" id="SignalP"/>
    </source>
</evidence>
<reference evidence="3" key="1">
    <citation type="submission" date="2011-02" db="EMBL/GenBank/DDBJ databases">
        <title>The complete sequence of chromosome of Deinococcus proteolyticus DSM 20540.</title>
        <authorList>
            <consortium name="US DOE Joint Genome Institute (JGI-PGF)"/>
            <person name="Lucas S."/>
            <person name="Copeland A."/>
            <person name="Lapidus A."/>
            <person name="Bruce D."/>
            <person name="Goodwin L."/>
            <person name="Pitluck S."/>
            <person name="Kyrpides N."/>
            <person name="Mavromatis K."/>
            <person name="Pagani I."/>
            <person name="Ivanova N."/>
            <person name="Ovchinnikova G."/>
            <person name="Zeytun A."/>
            <person name="Detter J.C."/>
            <person name="Han C."/>
            <person name="Land M."/>
            <person name="Hauser L."/>
            <person name="Markowitz V."/>
            <person name="Cheng J.-F."/>
            <person name="Hugenholtz P."/>
            <person name="Woyke T."/>
            <person name="Wu D."/>
            <person name="Pukall R."/>
            <person name="Steenblock K."/>
            <person name="Brambilla E."/>
            <person name="Klenk H.-P."/>
            <person name="Eisen J.A."/>
        </authorList>
    </citation>
    <scope>NUCLEOTIDE SEQUENCE [LARGE SCALE GENOMIC DNA]</scope>
    <source>
        <strain evidence="3">ATCC 35074 / DSM 20540 / JCM 6276 / NBRC 101906 / NCIMB 13154 / VKM Ac-1939 / CCM 2703 / MRP</strain>
    </source>
</reference>
<feature type="chain" id="PRO_5003259567" evidence="1">
    <location>
        <begin position="18"/>
        <end position="233"/>
    </location>
</feature>
<accession>F0RLA3</accession>
<keyword evidence="1" id="KW-0732">Signal</keyword>
<dbReference type="eggNOG" id="ENOG502ZS6N">
    <property type="taxonomic scope" value="Bacteria"/>
</dbReference>
<dbReference type="Proteomes" id="UP000007718">
    <property type="component" value="Chromosome"/>
</dbReference>
<dbReference type="OrthoDB" id="63153at2"/>
<organism evidence="2 3">
    <name type="scientific">Deinococcus proteolyticus (strain ATCC 35074 / DSM 20540 / JCM 6276 / NBRC 101906 / NCIMB 13154 / VKM Ac-1939 / CCM 2703 / MRP)</name>
    <dbReference type="NCBI Taxonomy" id="693977"/>
    <lineage>
        <taxon>Bacteria</taxon>
        <taxon>Thermotogati</taxon>
        <taxon>Deinococcota</taxon>
        <taxon>Deinococci</taxon>
        <taxon>Deinococcales</taxon>
        <taxon>Deinococcaceae</taxon>
        <taxon>Deinococcus</taxon>
    </lineage>
</organism>
<protein>
    <submittedName>
        <fullName evidence="2">Uncharacterized protein</fullName>
    </submittedName>
</protein>
<dbReference type="AlphaFoldDB" id="F0RLA3"/>
<dbReference type="HOGENOM" id="CLU_1188391_0_0_0"/>
<reference evidence="2 3" key="2">
    <citation type="journal article" date="2012" name="Stand. Genomic Sci.">
        <title>Complete genome sequence of the orange-red pigmented, radioresistant Deinococcus proteolyticus type strain (MRP(T)).</title>
        <authorList>
            <person name="Copeland A."/>
            <person name="Zeytun A."/>
            <person name="Yassawong M."/>
            <person name="Nolan M."/>
            <person name="Lucas S."/>
            <person name="Hammon N."/>
            <person name="Deshpande S."/>
            <person name="Cheng J.F."/>
            <person name="Han C."/>
            <person name="Tapia R."/>
            <person name="Goodwin L.A."/>
            <person name="Pitluck S."/>
            <person name="Mavromatis K."/>
            <person name="Liolios K."/>
            <person name="Pagani I."/>
            <person name="Ivanova N."/>
            <person name="Mikhailova N."/>
            <person name="Pati A."/>
            <person name="Chen A."/>
            <person name="Palaniappan K."/>
            <person name="Land M."/>
            <person name="Hauser L."/>
            <person name="Jeffries C.D."/>
            <person name="Brambilla E.M."/>
            <person name="Rohde M."/>
            <person name="Sikorski J."/>
            <person name="Pukall R."/>
            <person name="Goker M."/>
            <person name="Detter J.C."/>
            <person name="Woyke T."/>
            <person name="Bristow J."/>
            <person name="Eisen J.A."/>
            <person name="Markowitz V."/>
            <person name="Hugenholtz P."/>
            <person name="Kyrpides N.C."/>
            <person name="Klenk H.P."/>
            <person name="Lapidus A."/>
        </authorList>
    </citation>
    <scope>NUCLEOTIDE SEQUENCE [LARGE SCALE GENOMIC DNA]</scope>
    <source>
        <strain evidence="3">ATCC 35074 / DSM 20540 / JCM 6276 / NBRC 101906 / NCIMB 13154 / VKM Ac-1939 / CCM 2703 / MRP</strain>
    </source>
</reference>